<accession>A0A1B0DPD3</accession>
<organism evidence="14 15">
    <name type="scientific">Phlebotomus papatasi</name>
    <name type="common">Sandfly</name>
    <dbReference type="NCBI Taxonomy" id="29031"/>
    <lineage>
        <taxon>Eukaryota</taxon>
        <taxon>Metazoa</taxon>
        <taxon>Ecdysozoa</taxon>
        <taxon>Arthropoda</taxon>
        <taxon>Hexapoda</taxon>
        <taxon>Insecta</taxon>
        <taxon>Pterygota</taxon>
        <taxon>Neoptera</taxon>
        <taxon>Endopterygota</taxon>
        <taxon>Diptera</taxon>
        <taxon>Nematocera</taxon>
        <taxon>Psychodoidea</taxon>
        <taxon>Psychodidae</taxon>
        <taxon>Phlebotomus</taxon>
        <taxon>Phlebotomus</taxon>
    </lineage>
</organism>
<feature type="region of interest" description="Disordered" evidence="11">
    <location>
        <begin position="385"/>
        <end position="408"/>
    </location>
</feature>
<evidence type="ECO:0000256" key="12">
    <source>
        <dbReference type="SAM" id="Phobius"/>
    </source>
</evidence>
<evidence type="ECO:0000259" key="13">
    <source>
        <dbReference type="PROSITE" id="PS50262"/>
    </source>
</evidence>
<keyword evidence="9" id="KW-0325">Glycoprotein</keyword>
<dbReference type="PRINTS" id="PR00237">
    <property type="entry name" value="GPCRRHODOPSN"/>
</dbReference>
<sequence length="468" mass="52627">MNHVKNAKPPERKPPEKGQKKTIFATGTIITPAIILVGFYAHIYRVILKQIRQIVTMNPGGVSSRRSSSRKSTSSSTPTLRTANHTSSGGTMLRVLGAAQKREVKATQNLSIIVLFFMICWIPLYTVNCIKAFCQDCNVPPMMTFIFIILSHLNSAVNPILYAYHLRDFRAALKSLLMKFLGRHETPAKVEVNYRFSLASQNRFDKRPSIHPRIYIDSPVWMRQQQQLLNSERKSKALGPKIYDYPLYYTAYSTVQRNGAGTIQNSLTSVHQTVAAVASVTGDANREMWRIAEVPSTAEESSKCNDNSLGHTSFPSYHLGTDSEDSGCGNPLSAGVPEDCDSDDDVFMPPGVFFTNLDPQGIPEEDDFPHQSFSTELPFHEVTSHEDLSVTQHSHDTHDTPRRTSETSEIELPPIFTIATNFEENPTKMCHFQHGGIRQMENPEVDSELIRVLNTRKRYPFRKAFSDA</sequence>
<keyword evidence="5 12" id="KW-1133">Transmembrane helix</keyword>
<dbReference type="EnsemblMetazoa" id="PPAI010369-RA">
    <property type="protein sequence ID" value="PPAI010369-PA"/>
    <property type="gene ID" value="PPAI010369"/>
</dbReference>
<evidence type="ECO:0000256" key="5">
    <source>
        <dbReference type="ARBA" id="ARBA00022989"/>
    </source>
</evidence>
<evidence type="ECO:0000256" key="4">
    <source>
        <dbReference type="ARBA" id="ARBA00022692"/>
    </source>
</evidence>
<feature type="compositionally biased region" description="Basic and acidic residues" evidence="11">
    <location>
        <begin position="8"/>
        <end position="19"/>
    </location>
</feature>
<evidence type="ECO:0000313" key="15">
    <source>
        <dbReference type="Proteomes" id="UP000092462"/>
    </source>
</evidence>
<keyword evidence="10" id="KW-0807">Transducer</keyword>
<dbReference type="Pfam" id="PF00001">
    <property type="entry name" value="7tm_1"/>
    <property type="match status" value="1"/>
</dbReference>
<dbReference type="InterPro" id="IPR000276">
    <property type="entry name" value="GPCR_Rhodpsn"/>
</dbReference>
<keyword evidence="4 12" id="KW-0812">Transmembrane</keyword>
<keyword evidence="6" id="KW-0297">G-protein coupled receptor</keyword>
<evidence type="ECO:0000256" key="1">
    <source>
        <dbReference type="ARBA" id="ARBA00004651"/>
    </source>
</evidence>
<feature type="transmembrane region" description="Helical" evidence="12">
    <location>
        <begin position="110"/>
        <end position="133"/>
    </location>
</feature>
<evidence type="ECO:0000256" key="2">
    <source>
        <dbReference type="ARBA" id="ARBA00010663"/>
    </source>
</evidence>
<dbReference type="EMBL" id="AJVK01018225">
    <property type="status" value="NOT_ANNOTATED_CDS"/>
    <property type="molecule type" value="Genomic_DNA"/>
</dbReference>
<keyword evidence="7 12" id="KW-0472">Membrane</keyword>
<keyword evidence="8" id="KW-0675">Receptor</keyword>
<dbReference type="PANTHER" id="PTHR24246:SF27">
    <property type="entry name" value="ADENOSINE RECEPTOR, ISOFORM A"/>
    <property type="match status" value="1"/>
</dbReference>
<comment type="similarity">
    <text evidence="2">Belongs to the G-protein coupled receptor 1 family.</text>
</comment>
<feature type="compositionally biased region" description="Low complexity" evidence="11">
    <location>
        <begin position="63"/>
        <end position="82"/>
    </location>
</feature>
<feature type="region of interest" description="Disordered" evidence="11">
    <location>
        <begin position="1"/>
        <end position="20"/>
    </location>
</feature>
<evidence type="ECO:0000256" key="10">
    <source>
        <dbReference type="ARBA" id="ARBA00023224"/>
    </source>
</evidence>
<dbReference type="GO" id="GO:0004930">
    <property type="term" value="F:G protein-coupled receptor activity"/>
    <property type="evidence" value="ECO:0007669"/>
    <property type="project" value="UniProtKB-KW"/>
</dbReference>
<dbReference type="GO" id="GO:0005886">
    <property type="term" value="C:plasma membrane"/>
    <property type="evidence" value="ECO:0007669"/>
    <property type="project" value="UniProtKB-SubCell"/>
</dbReference>
<dbReference type="Gene3D" id="1.20.1070.10">
    <property type="entry name" value="Rhodopsin 7-helix transmembrane proteins"/>
    <property type="match status" value="1"/>
</dbReference>
<name>A0A1B0DPD3_PHLPP</name>
<dbReference type="GO" id="GO:0001973">
    <property type="term" value="P:G protein-coupled adenosine receptor signaling pathway"/>
    <property type="evidence" value="ECO:0007669"/>
    <property type="project" value="TreeGrafter"/>
</dbReference>
<dbReference type="PANTHER" id="PTHR24246">
    <property type="entry name" value="OLFACTORY RECEPTOR AND ADENOSINE RECEPTOR"/>
    <property type="match status" value="1"/>
</dbReference>
<evidence type="ECO:0000256" key="8">
    <source>
        <dbReference type="ARBA" id="ARBA00023170"/>
    </source>
</evidence>
<dbReference type="Proteomes" id="UP000092462">
    <property type="component" value="Unassembled WGS sequence"/>
</dbReference>
<keyword evidence="15" id="KW-1185">Reference proteome</keyword>
<dbReference type="InterPro" id="IPR017452">
    <property type="entry name" value="GPCR_Rhodpsn_7TM"/>
</dbReference>
<feature type="transmembrane region" description="Helical" evidence="12">
    <location>
        <begin position="145"/>
        <end position="164"/>
    </location>
</feature>
<evidence type="ECO:0000256" key="3">
    <source>
        <dbReference type="ARBA" id="ARBA00022475"/>
    </source>
</evidence>
<dbReference type="VEuPathDB" id="VectorBase:PPAI010369"/>
<feature type="domain" description="G-protein coupled receptors family 1 profile" evidence="13">
    <location>
        <begin position="29"/>
        <end position="162"/>
    </location>
</feature>
<proteinExistence type="inferred from homology"/>
<evidence type="ECO:0000256" key="9">
    <source>
        <dbReference type="ARBA" id="ARBA00023180"/>
    </source>
</evidence>
<dbReference type="AlphaFoldDB" id="A0A1B0DPD3"/>
<dbReference type="SUPFAM" id="SSF81321">
    <property type="entry name" value="Family A G protein-coupled receptor-like"/>
    <property type="match status" value="1"/>
</dbReference>
<evidence type="ECO:0000313" key="14">
    <source>
        <dbReference type="EnsemblMetazoa" id="PPAI010369-PA"/>
    </source>
</evidence>
<feature type="transmembrane region" description="Helical" evidence="12">
    <location>
        <begin position="23"/>
        <end position="43"/>
    </location>
</feature>
<comment type="subcellular location">
    <subcellularLocation>
        <location evidence="1">Cell membrane</location>
        <topology evidence="1">Multi-pass membrane protein</topology>
    </subcellularLocation>
</comment>
<dbReference type="GO" id="GO:0007189">
    <property type="term" value="P:adenylate cyclase-activating G protein-coupled receptor signaling pathway"/>
    <property type="evidence" value="ECO:0007669"/>
    <property type="project" value="TreeGrafter"/>
</dbReference>
<dbReference type="PROSITE" id="PS50262">
    <property type="entry name" value="G_PROTEIN_RECEP_F1_2"/>
    <property type="match status" value="1"/>
</dbReference>
<reference evidence="14" key="1">
    <citation type="submission" date="2022-08" db="UniProtKB">
        <authorList>
            <consortium name="EnsemblMetazoa"/>
        </authorList>
    </citation>
    <scope>IDENTIFICATION</scope>
    <source>
        <strain evidence="14">Israel</strain>
    </source>
</reference>
<dbReference type="VEuPathDB" id="VectorBase:PPAPM1_007733"/>
<keyword evidence="3" id="KW-1003">Cell membrane</keyword>
<evidence type="ECO:0000256" key="7">
    <source>
        <dbReference type="ARBA" id="ARBA00023136"/>
    </source>
</evidence>
<protein>
    <recommendedName>
        <fullName evidence="13">G-protein coupled receptors family 1 profile domain-containing protein</fullName>
    </recommendedName>
</protein>
<evidence type="ECO:0000256" key="6">
    <source>
        <dbReference type="ARBA" id="ARBA00023040"/>
    </source>
</evidence>
<evidence type="ECO:0000256" key="11">
    <source>
        <dbReference type="SAM" id="MobiDB-lite"/>
    </source>
</evidence>
<feature type="compositionally biased region" description="Basic and acidic residues" evidence="11">
    <location>
        <begin position="385"/>
        <end position="406"/>
    </location>
</feature>
<feature type="region of interest" description="Disordered" evidence="11">
    <location>
        <begin position="59"/>
        <end position="88"/>
    </location>
</feature>